<dbReference type="EMBL" id="NOXG01000017">
    <property type="protein sequence ID" value="PYD74975.1"/>
    <property type="molecule type" value="Genomic_DNA"/>
</dbReference>
<feature type="chain" id="PRO_5016257705" evidence="1">
    <location>
        <begin position="28"/>
        <end position="160"/>
    </location>
</feature>
<proteinExistence type="predicted"/>
<gene>
    <name evidence="2" type="ORF">CFR71_11990</name>
</gene>
<organism evidence="2 3">
    <name type="scientific">Novacetimonas pomaceti</name>
    <dbReference type="NCBI Taxonomy" id="2021998"/>
    <lineage>
        <taxon>Bacteria</taxon>
        <taxon>Pseudomonadati</taxon>
        <taxon>Pseudomonadota</taxon>
        <taxon>Alphaproteobacteria</taxon>
        <taxon>Acetobacterales</taxon>
        <taxon>Acetobacteraceae</taxon>
        <taxon>Novacetimonas</taxon>
    </lineage>
</organism>
<reference evidence="2 3" key="1">
    <citation type="submission" date="2017-07" db="EMBL/GenBank/DDBJ databases">
        <title>A draft genome sequence of Komagataeibacter sp. T5K1.</title>
        <authorList>
            <person name="Skraban J."/>
            <person name="Cleenwerck I."/>
            <person name="Vandamme P."/>
            <person name="Trcek J."/>
        </authorList>
    </citation>
    <scope>NUCLEOTIDE SEQUENCE [LARGE SCALE GENOMIC DNA]</scope>
    <source>
        <strain evidence="2 3">T5K1</strain>
    </source>
</reference>
<dbReference type="AlphaFoldDB" id="A0A318Q806"/>
<accession>A0A318Q806</accession>
<name>A0A318Q806_9PROT</name>
<evidence type="ECO:0000256" key="1">
    <source>
        <dbReference type="SAM" id="SignalP"/>
    </source>
</evidence>
<protein>
    <submittedName>
        <fullName evidence="2">Uncharacterized protein</fullName>
    </submittedName>
</protein>
<keyword evidence="1" id="KW-0732">Signal</keyword>
<sequence>MRQRGTDMYKAMILAAAFGLSAGTCVAQTVIDASAAHVPNAQEAIRKVAGTFAQPSATRFRHLGARTVDGGAVVCGEVSPTASDSHFQQFGYVAGHDDPIVFANRPLPATIPFGEVNAWINDSVHLEDLEEMGCVPKGTYHAYSDRLNARMNSRKQYGVN</sequence>
<comment type="caution">
    <text evidence="2">The sequence shown here is derived from an EMBL/GenBank/DDBJ whole genome shotgun (WGS) entry which is preliminary data.</text>
</comment>
<dbReference type="Proteomes" id="UP000247609">
    <property type="component" value="Unassembled WGS sequence"/>
</dbReference>
<evidence type="ECO:0000313" key="3">
    <source>
        <dbReference type="Proteomes" id="UP000247609"/>
    </source>
</evidence>
<evidence type="ECO:0000313" key="2">
    <source>
        <dbReference type="EMBL" id="PYD74975.1"/>
    </source>
</evidence>
<feature type="signal peptide" evidence="1">
    <location>
        <begin position="1"/>
        <end position="27"/>
    </location>
</feature>